<evidence type="ECO:0000259" key="15">
    <source>
        <dbReference type="PROSITE" id="PS50939"/>
    </source>
</evidence>
<feature type="chain" id="PRO_5008581293" description="Ferric-chelate reductase 1 homolog" evidence="13">
    <location>
        <begin position="25"/>
        <end position="806"/>
    </location>
</feature>
<evidence type="ECO:0000313" key="26">
    <source>
        <dbReference type="EMBL" id="JAS25673.1"/>
    </source>
</evidence>
<evidence type="ECO:0000256" key="3">
    <source>
        <dbReference type="ARBA" id="ARBA00009195"/>
    </source>
</evidence>
<reference evidence="26" key="1">
    <citation type="submission" date="2015-12" db="EMBL/GenBank/DDBJ databases">
        <title>De novo transcriptome assembly of four potential Pierce s Disease insect vectors from Arizona vineyards.</title>
        <authorList>
            <person name="Tassone E.E."/>
        </authorList>
    </citation>
    <scope>NUCLEOTIDE SEQUENCE</scope>
</reference>
<keyword evidence="9 12" id="KW-0472">Membrane</keyword>
<dbReference type="EMBL" id="GEDC01004620">
    <property type="protein sequence ID" value="JAS32678.1"/>
    <property type="molecule type" value="Transcribed_RNA"/>
</dbReference>
<dbReference type="Pfam" id="PF03351">
    <property type="entry name" value="DOMON"/>
    <property type="match status" value="2"/>
</dbReference>
<dbReference type="GO" id="GO:0016020">
    <property type="term" value="C:membrane"/>
    <property type="evidence" value="ECO:0007669"/>
    <property type="project" value="UniProtKB-SubCell"/>
</dbReference>
<feature type="region of interest" description="Disordered" evidence="11">
    <location>
        <begin position="42"/>
        <end position="62"/>
    </location>
</feature>
<dbReference type="EMBL" id="GEDC01002291">
    <property type="protein sequence ID" value="JAS35007.1"/>
    <property type="molecule type" value="Transcribed_RNA"/>
</dbReference>
<evidence type="ECO:0000313" key="19">
    <source>
        <dbReference type="EMBL" id="JAS09069.1"/>
    </source>
</evidence>
<evidence type="ECO:0000313" key="24">
    <source>
        <dbReference type="EMBL" id="JAS20706.1"/>
    </source>
</evidence>
<evidence type="ECO:0000256" key="4">
    <source>
        <dbReference type="ARBA" id="ARBA00022448"/>
    </source>
</evidence>
<dbReference type="EMBL" id="GEDC01027611">
    <property type="protein sequence ID" value="JAS09687.1"/>
    <property type="molecule type" value="Transcribed_RNA"/>
</dbReference>
<dbReference type="EMBL" id="GEDC01011625">
    <property type="protein sequence ID" value="JAS25673.1"/>
    <property type="molecule type" value="Transcribed_RNA"/>
</dbReference>
<dbReference type="AlphaFoldDB" id="A0A1B6DIZ9"/>
<keyword evidence="8" id="KW-0408">Iron</keyword>
<evidence type="ECO:0000256" key="5">
    <source>
        <dbReference type="ARBA" id="ARBA00022692"/>
    </source>
</evidence>
<dbReference type="PANTHER" id="PTHR46902">
    <property type="entry name" value="DOMON DOMAIN-CONTAINING PROTEIN FRRS1L"/>
    <property type="match status" value="1"/>
</dbReference>
<evidence type="ECO:0000259" key="16">
    <source>
        <dbReference type="PROSITE" id="PS51019"/>
    </source>
</evidence>
<proteinExistence type="inferred from homology"/>
<evidence type="ECO:0000313" key="28">
    <source>
        <dbReference type="EMBL" id="JAS32140.1"/>
    </source>
</evidence>
<dbReference type="InterPro" id="IPR005018">
    <property type="entry name" value="DOMON_domain"/>
</dbReference>
<feature type="signal peptide" evidence="13">
    <location>
        <begin position="1"/>
        <end position="24"/>
    </location>
</feature>
<dbReference type="CDD" id="cd08760">
    <property type="entry name" value="Cyt_b561_FRRS1_like"/>
    <property type="match status" value="1"/>
</dbReference>
<dbReference type="GO" id="GO:1900449">
    <property type="term" value="P:regulation of glutamate receptor signaling pathway"/>
    <property type="evidence" value="ECO:0007669"/>
    <property type="project" value="InterPro"/>
</dbReference>
<dbReference type="EMBL" id="GEDC01028394">
    <property type="protein sequence ID" value="JAS08904.1"/>
    <property type="molecule type" value="Transcribed_RNA"/>
</dbReference>
<dbReference type="EMBL" id="GEDC01019802">
    <property type="protein sequence ID" value="JAS17496.1"/>
    <property type="molecule type" value="Transcribed_RNA"/>
</dbReference>
<dbReference type="Gene3D" id="1.20.120.1770">
    <property type="match status" value="1"/>
</dbReference>
<evidence type="ECO:0000313" key="29">
    <source>
        <dbReference type="EMBL" id="JAS32678.1"/>
    </source>
</evidence>
<name>A0A1B6DIZ9_9HEMI</name>
<feature type="transmembrane region" description="Helical" evidence="12">
    <location>
        <begin position="566"/>
        <end position="586"/>
    </location>
</feature>
<feature type="transmembrane region" description="Helical" evidence="12">
    <location>
        <begin position="639"/>
        <end position="658"/>
    </location>
</feature>
<evidence type="ECO:0000313" key="27">
    <source>
        <dbReference type="EMBL" id="JAS31181.1"/>
    </source>
</evidence>
<feature type="transmembrane region" description="Helical" evidence="12">
    <location>
        <begin position="670"/>
        <end position="694"/>
    </location>
</feature>
<comment type="similarity">
    <text evidence="3">Belongs to the FRRS1 family.</text>
</comment>
<dbReference type="PROSITE" id="PS50836">
    <property type="entry name" value="DOMON"/>
    <property type="match status" value="2"/>
</dbReference>
<dbReference type="EMBL" id="GEDC01003858">
    <property type="protein sequence ID" value="JAS33440.1"/>
    <property type="molecule type" value="Transcribed_RNA"/>
</dbReference>
<keyword evidence="4" id="KW-0813">Transport</keyword>
<comment type="subcellular location">
    <subcellularLocation>
        <location evidence="2">Membrane</location>
        <topology evidence="2">Multi-pass membrane protein</topology>
    </subcellularLocation>
</comment>
<evidence type="ECO:0008006" key="32">
    <source>
        <dbReference type="Google" id="ProtNLM"/>
    </source>
</evidence>
<dbReference type="InterPro" id="IPR042789">
    <property type="entry name" value="FRRS1L"/>
</dbReference>
<evidence type="ECO:0000313" key="21">
    <source>
        <dbReference type="EMBL" id="JAS11059.1"/>
    </source>
</evidence>
<feature type="domain" description="Reelin" evidence="16">
    <location>
        <begin position="19"/>
        <end position="187"/>
    </location>
</feature>
<dbReference type="EMBL" id="GEDC01005158">
    <property type="protein sequence ID" value="JAS32140.1"/>
    <property type="molecule type" value="Transcribed_RNA"/>
</dbReference>
<evidence type="ECO:0000256" key="10">
    <source>
        <dbReference type="ARBA" id="ARBA00023180"/>
    </source>
</evidence>
<dbReference type="InterPro" id="IPR006593">
    <property type="entry name" value="Cyt_b561/ferric_Rdtase_TM"/>
</dbReference>
<feature type="domain" description="Cytochrome b561" evidence="15">
    <location>
        <begin position="527"/>
        <end position="728"/>
    </location>
</feature>
<evidence type="ECO:0000256" key="2">
    <source>
        <dbReference type="ARBA" id="ARBA00004141"/>
    </source>
</evidence>
<keyword evidence="6" id="KW-0249">Electron transport</keyword>
<evidence type="ECO:0000256" key="6">
    <source>
        <dbReference type="ARBA" id="ARBA00022982"/>
    </source>
</evidence>
<evidence type="ECO:0000256" key="1">
    <source>
        <dbReference type="ARBA" id="ARBA00001970"/>
    </source>
</evidence>
<evidence type="ECO:0000313" key="23">
    <source>
        <dbReference type="EMBL" id="JAS17496.1"/>
    </source>
</evidence>
<dbReference type="CDD" id="cd09628">
    <property type="entry name" value="DOMON_SDR_2_like"/>
    <property type="match status" value="2"/>
</dbReference>
<evidence type="ECO:0000313" key="17">
    <source>
        <dbReference type="EMBL" id="JAS08873.1"/>
    </source>
</evidence>
<evidence type="ECO:0000313" key="20">
    <source>
        <dbReference type="EMBL" id="JAS09687.1"/>
    </source>
</evidence>
<dbReference type="SMART" id="SM00665">
    <property type="entry name" value="B561"/>
    <property type="match status" value="1"/>
</dbReference>
<evidence type="ECO:0000313" key="22">
    <source>
        <dbReference type="EMBL" id="JAS15765.1"/>
    </source>
</evidence>
<dbReference type="EMBL" id="GEDC01016049">
    <property type="protein sequence ID" value="JAS21249.1"/>
    <property type="molecule type" value="Transcribed_RNA"/>
</dbReference>
<keyword evidence="10" id="KW-0325">Glycoprotein</keyword>
<dbReference type="EMBL" id="GEDC01021533">
    <property type="protein sequence ID" value="JAS15765.1"/>
    <property type="molecule type" value="Transcribed_RNA"/>
</dbReference>
<protein>
    <recommendedName>
        <fullName evidence="32">Ferric-chelate reductase 1 homolog</fullName>
    </recommendedName>
</protein>
<dbReference type="Pfam" id="PF02014">
    <property type="entry name" value="Reeler"/>
    <property type="match status" value="1"/>
</dbReference>
<evidence type="ECO:0000256" key="9">
    <source>
        <dbReference type="ARBA" id="ARBA00023136"/>
    </source>
</evidence>
<evidence type="ECO:0000259" key="14">
    <source>
        <dbReference type="PROSITE" id="PS50836"/>
    </source>
</evidence>
<evidence type="ECO:0000256" key="7">
    <source>
        <dbReference type="ARBA" id="ARBA00022989"/>
    </source>
</evidence>
<dbReference type="EMBL" id="GEDC01028229">
    <property type="protein sequence ID" value="JAS09069.1"/>
    <property type="molecule type" value="Transcribed_RNA"/>
</dbReference>
<dbReference type="EMBL" id="GEDC01016592">
    <property type="protein sequence ID" value="JAS20706.1"/>
    <property type="molecule type" value="Transcribed_RNA"/>
</dbReference>
<evidence type="ECO:0000313" key="25">
    <source>
        <dbReference type="EMBL" id="JAS21249.1"/>
    </source>
</evidence>
<organism evidence="26">
    <name type="scientific">Clastoptera arizonana</name>
    <name type="common">Arizona spittle bug</name>
    <dbReference type="NCBI Taxonomy" id="38151"/>
    <lineage>
        <taxon>Eukaryota</taxon>
        <taxon>Metazoa</taxon>
        <taxon>Ecdysozoa</taxon>
        <taxon>Arthropoda</taxon>
        <taxon>Hexapoda</taxon>
        <taxon>Insecta</taxon>
        <taxon>Pterygota</taxon>
        <taxon>Neoptera</taxon>
        <taxon>Paraneoptera</taxon>
        <taxon>Hemiptera</taxon>
        <taxon>Auchenorrhyncha</taxon>
        <taxon>Cercopoidea</taxon>
        <taxon>Clastopteridae</taxon>
        <taxon>Clastoptera</taxon>
    </lineage>
</organism>
<evidence type="ECO:0000256" key="13">
    <source>
        <dbReference type="SAM" id="SignalP"/>
    </source>
</evidence>
<feature type="transmembrane region" description="Helical" evidence="12">
    <location>
        <begin position="769"/>
        <end position="792"/>
    </location>
</feature>
<accession>A0A1B6DIZ9</accession>
<evidence type="ECO:0000313" key="30">
    <source>
        <dbReference type="EMBL" id="JAS33440.1"/>
    </source>
</evidence>
<evidence type="ECO:0000256" key="12">
    <source>
        <dbReference type="SAM" id="Phobius"/>
    </source>
</evidence>
<dbReference type="PROSITE" id="PS51019">
    <property type="entry name" value="REELIN"/>
    <property type="match status" value="1"/>
</dbReference>
<dbReference type="SMART" id="SM00664">
    <property type="entry name" value="DoH"/>
    <property type="match status" value="2"/>
</dbReference>
<keyword evidence="7 12" id="KW-1133">Transmembrane helix</keyword>
<evidence type="ECO:0000313" key="18">
    <source>
        <dbReference type="EMBL" id="JAS08904.1"/>
    </source>
</evidence>
<feature type="domain" description="DOMON" evidence="14">
    <location>
        <begin position="220"/>
        <end position="345"/>
    </location>
</feature>
<feature type="transmembrane region" description="Helical" evidence="12">
    <location>
        <begin position="706"/>
        <end position="728"/>
    </location>
</feature>
<dbReference type="Gene3D" id="2.60.40.4060">
    <property type="entry name" value="Reeler domain"/>
    <property type="match status" value="1"/>
</dbReference>
<comment type="cofactor">
    <cofactor evidence="1">
        <name>heme b</name>
        <dbReference type="ChEBI" id="CHEBI:60344"/>
    </cofactor>
</comment>
<evidence type="ECO:0000256" key="8">
    <source>
        <dbReference type="ARBA" id="ARBA00023004"/>
    </source>
</evidence>
<gene>
    <name evidence="30" type="ORF">g.44037</name>
    <name evidence="28" type="ORF">g.44038</name>
    <name evidence="21" type="ORF">g.44039</name>
    <name evidence="22" type="ORF">g.44040</name>
    <name evidence="31" type="ORF">g.44041</name>
    <name evidence="25" type="ORF">g.44042</name>
    <name evidence="18" type="ORF">g.44043</name>
    <name evidence="29" type="ORF">g.44044</name>
    <name evidence="20" type="ORF">g.44045</name>
    <name evidence="24" type="ORF">g.44046</name>
    <name evidence="19" type="ORF">g.44047</name>
    <name evidence="26" type="ORF">g.44048</name>
    <name evidence="23" type="ORF">g.44049</name>
    <name evidence="27" type="ORF">g.44050</name>
    <name evidence="17" type="ORF">g.44051</name>
</gene>
<sequence>MVWINMEDILKWAVISFCILTARGYKSGAPDFVCTTMMPGHGGSQATSNSQNPYTISPSKTQTENGKVRVMVTSPSGETFAGFFLQARSASTGNSAIGMFTEIPDNVKTVNCGEATNNGVTQKDNVQKKGVELEWEAPANFEGPINFVGTVVKSYTTFYVGMKSSEVQVVKRDVGPGTSGISTTVEPKAGSSGELQQALADIYAGCGMNKNCLGSPEGCVDSRSCKAVLSVSVLENIYVVDMMANNSKYVAVGFSSDNRMGGDTVAECVHEDNNDGNGVKVYRSWNVPNAKQNSRSEEQNGVSLVKGIYSDGSIYCRINHDSKIQVDTFDFDLDKKKYFTLLAAGSALKANSVGFHDVAFTSSTDQRLMSDFKPLTANDPFYNDCNTLKNCFGYPDGCVSKQTCTAIVSISVSANRYTFEMKAKTDGYVAVGLSDDQSMGGDSVVECVHDANSPSNSVRAYMSWNEPGSKSNVRKRQLGINLLNGTYVDGILYCRFTRDPRTIVEDVTFDLVNDQYHILLAAGSSVRADGVGFHNQLYTASGQKRPLTDVGAFTAASKILLRLHGAFMIAAWIGTASLGIVLARYYKQTWVGSTCCGKDLWFVWHRFFMVLTWVLTVVAFVLIFVEIGDWVSKNSQTHAILGCITTALCFIQPFMAAFRPHPNTSKRPLFNWAHWLVGNSAHIVAIVTIFFAVQLNKAELPDWMDWILVGFVAFYVIMHLVLSCSGCVSENKGSSRITSFPMKDMNTRGSLNMDRKQDAPHAGFRKCMLTIHVLGIVALTVVLILLVVLAPIDQNWSEVKDAIMSV</sequence>
<dbReference type="CDD" id="cd08544">
    <property type="entry name" value="Reeler"/>
    <property type="match status" value="1"/>
</dbReference>
<feature type="domain" description="DOMON" evidence="14">
    <location>
        <begin position="404"/>
        <end position="523"/>
    </location>
</feature>
<keyword evidence="13" id="KW-0732">Signal</keyword>
<feature type="compositionally biased region" description="Polar residues" evidence="11">
    <location>
        <begin position="44"/>
        <end position="62"/>
    </location>
</feature>
<dbReference type="PANTHER" id="PTHR46902:SF1">
    <property type="entry name" value="DOMON DOMAIN-CONTAINING PROTEIN FRRS1L"/>
    <property type="match status" value="1"/>
</dbReference>
<dbReference type="EMBL" id="GEDC01006117">
    <property type="protein sequence ID" value="JAS31181.1"/>
    <property type="molecule type" value="Transcribed_RNA"/>
</dbReference>
<keyword evidence="5 12" id="KW-0812">Transmembrane</keyword>
<feature type="transmembrane region" description="Helical" evidence="12">
    <location>
        <begin position="607"/>
        <end position="627"/>
    </location>
</feature>
<evidence type="ECO:0000313" key="31">
    <source>
        <dbReference type="EMBL" id="JAS35007.1"/>
    </source>
</evidence>
<dbReference type="GO" id="GO:0099072">
    <property type="term" value="P:regulation of postsynaptic membrane neurotransmitter receptor levels"/>
    <property type="evidence" value="ECO:0007669"/>
    <property type="project" value="TreeGrafter"/>
</dbReference>
<dbReference type="PROSITE" id="PS50939">
    <property type="entry name" value="CYTOCHROME_B561"/>
    <property type="match status" value="1"/>
</dbReference>
<dbReference type="EMBL" id="GEDC01028425">
    <property type="protein sequence ID" value="JAS08873.1"/>
    <property type="molecule type" value="Transcribed_RNA"/>
</dbReference>
<evidence type="ECO:0000256" key="11">
    <source>
        <dbReference type="SAM" id="MobiDB-lite"/>
    </source>
</evidence>
<dbReference type="InterPro" id="IPR042307">
    <property type="entry name" value="Reeler_sf"/>
</dbReference>
<dbReference type="EMBL" id="GEDC01026239">
    <property type="protein sequence ID" value="JAS11059.1"/>
    <property type="molecule type" value="Transcribed_RNA"/>
</dbReference>
<dbReference type="InterPro" id="IPR002861">
    <property type="entry name" value="Reeler_dom"/>
</dbReference>